<accession>A0ABW2HIT1</accession>
<feature type="domain" description="Mycothiol-dependent maleylpyruvate isomerase metal-binding" evidence="1">
    <location>
        <begin position="9"/>
        <end position="125"/>
    </location>
</feature>
<dbReference type="Gene3D" id="1.20.120.450">
    <property type="entry name" value="dinb family like domain"/>
    <property type="match status" value="1"/>
</dbReference>
<keyword evidence="3" id="KW-1185">Reference proteome</keyword>
<dbReference type="InterPro" id="IPR017520">
    <property type="entry name" value="CHP03086"/>
</dbReference>
<gene>
    <name evidence="2" type="ORF">ACFQS1_03950</name>
</gene>
<dbReference type="NCBIfam" id="TIGR03086">
    <property type="entry name" value="TIGR03086 family metal-binding protein"/>
    <property type="match status" value="1"/>
</dbReference>
<dbReference type="EMBL" id="JBHTBJ010000002">
    <property type="protein sequence ID" value="MFC7273128.1"/>
    <property type="molecule type" value="Genomic_DNA"/>
</dbReference>
<dbReference type="SUPFAM" id="SSF109854">
    <property type="entry name" value="DinB/YfiT-like putative metalloenzymes"/>
    <property type="match status" value="1"/>
</dbReference>
<comment type="caution">
    <text evidence="2">The sequence shown here is derived from an EMBL/GenBank/DDBJ whole genome shotgun (WGS) entry which is preliminary data.</text>
</comment>
<reference evidence="3" key="1">
    <citation type="journal article" date="2019" name="Int. J. Syst. Evol. Microbiol.">
        <title>The Global Catalogue of Microorganisms (GCM) 10K type strain sequencing project: providing services to taxonomists for standard genome sequencing and annotation.</title>
        <authorList>
            <consortium name="The Broad Institute Genomics Platform"/>
            <consortium name="The Broad Institute Genome Sequencing Center for Infectious Disease"/>
            <person name="Wu L."/>
            <person name="Ma J."/>
        </authorList>
    </citation>
    <scope>NUCLEOTIDE SEQUENCE [LARGE SCALE GENOMIC DNA]</scope>
    <source>
        <strain evidence="3">XZYJT-10</strain>
    </source>
</reference>
<dbReference type="InterPro" id="IPR034660">
    <property type="entry name" value="DinB/YfiT-like"/>
</dbReference>
<dbReference type="NCBIfam" id="TIGR03083">
    <property type="entry name" value="maleylpyruvate isomerase family mycothiol-dependent enzyme"/>
    <property type="match status" value="1"/>
</dbReference>
<evidence type="ECO:0000313" key="2">
    <source>
        <dbReference type="EMBL" id="MFC7273128.1"/>
    </source>
</evidence>
<evidence type="ECO:0000259" key="1">
    <source>
        <dbReference type="Pfam" id="PF11716"/>
    </source>
</evidence>
<name>A0ABW2HIT1_9ACTN</name>
<dbReference type="Pfam" id="PF11716">
    <property type="entry name" value="MDMPI_N"/>
    <property type="match status" value="1"/>
</dbReference>
<evidence type="ECO:0000313" key="3">
    <source>
        <dbReference type="Proteomes" id="UP001596548"/>
    </source>
</evidence>
<dbReference type="InterPro" id="IPR024344">
    <property type="entry name" value="MDMPI_metal-binding"/>
</dbReference>
<proteinExistence type="predicted"/>
<organism evidence="2 3">
    <name type="scientific">Paractinoplanes rhizophilus</name>
    <dbReference type="NCBI Taxonomy" id="1416877"/>
    <lineage>
        <taxon>Bacteria</taxon>
        <taxon>Bacillati</taxon>
        <taxon>Actinomycetota</taxon>
        <taxon>Actinomycetes</taxon>
        <taxon>Micromonosporales</taxon>
        <taxon>Micromonosporaceae</taxon>
        <taxon>Paractinoplanes</taxon>
    </lineage>
</organism>
<sequence>MTTRISELLAAAAERTVPVVQGIDDKQLGNPTPCTEYQVRDLLNHLFQGVVNFQALAAKQPVDWAATPDFLDGDWRSRFAEETGKMVEAWSDPAAIEGDNPAMGMPQELVANLALVDLTVHGWDLSEGTGRPYTPSPEVVAAIGPFTEQMAPMGREMGAFAEMTDFPPDADDFVRLLAHTGRKAA</sequence>
<dbReference type="RefSeq" id="WP_378964648.1">
    <property type="nucleotide sequence ID" value="NZ_JBHTBJ010000002.1"/>
</dbReference>
<protein>
    <submittedName>
        <fullName evidence="2">TIGR03086 family metal-binding protein</fullName>
    </submittedName>
</protein>
<dbReference type="InterPro" id="IPR017517">
    <property type="entry name" value="Maleyloyr_isom"/>
</dbReference>
<dbReference type="Proteomes" id="UP001596548">
    <property type="component" value="Unassembled WGS sequence"/>
</dbReference>